<name>A0A2C9VSL0_MANES</name>
<dbReference type="AlphaFoldDB" id="A0A2C9VSL0"/>
<dbReference type="PANTHER" id="PTHR31374">
    <property type="entry name" value="AUXIN-INDUCED PROTEIN-LIKE-RELATED"/>
    <property type="match status" value="1"/>
</dbReference>
<accession>A0A2C9VSL0</accession>
<protein>
    <recommendedName>
        <fullName evidence="4">SAUR family protein</fullName>
    </recommendedName>
</protein>
<keyword evidence="3" id="KW-1185">Reference proteome</keyword>
<comment type="caution">
    <text evidence="2">The sequence shown here is derived from an EMBL/GenBank/DDBJ whole genome shotgun (WGS) entry which is preliminary data.</text>
</comment>
<dbReference type="Proteomes" id="UP000091857">
    <property type="component" value="Chromosome 6"/>
</dbReference>
<dbReference type="OrthoDB" id="660486at2759"/>
<dbReference type="Pfam" id="PF02519">
    <property type="entry name" value="Auxin_inducible"/>
    <property type="match status" value="1"/>
</dbReference>
<dbReference type="EMBL" id="CM004392">
    <property type="protein sequence ID" value="OAY47992.1"/>
    <property type="molecule type" value="Genomic_DNA"/>
</dbReference>
<dbReference type="Gramene" id="Manes.06G122600.1.v8.1">
    <property type="protein sequence ID" value="Manes.06G122600.1.v8.1.CDS.1"/>
    <property type="gene ID" value="Manes.06G122600.v8.1"/>
</dbReference>
<sequence>MDIGKCNWKRNLFVKAWKRCRSLGSGTKKSARNICNSLTKTKSWHCTTGSSEGDEKRKKKCQVAPEGCFSVYVGPEKQRFVIKTEFVNHPLFRLLLEDAEMEYGFNSEGPILLPCDVDLFYKVLAEMDCWEDISISRCRPLNLCSPSLPSMQMLKFFLV</sequence>
<gene>
    <name evidence="2" type="ORF">MANES_06G122600v8</name>
</gene>
<organism evidence="2 3">
    <name type="scientific">Manihot esculenta</name>
    <name type="common">Cassava</name>
    <name type="synonym">Jatropha manihot</name>
    <dbReference type="NCBI Taxonomy" id="3983"/>
    <lineage>
        <taxon>Eukaryota</taxon>
        <taxon>Viridiplantae</taxon>
        <taxon>Streptophyta</taxon>
        <taxon>Embryophyta</taxon>
        <taxon>Tracheophyta</taxon>
        <taxon>Spermatophyta</taxon>
        <taxon>Magnoliopsida</taxon>
        <taxon>eudicotyledons</taxon>
        <taxon>Gunneridae</taxon>
        <taxon>Pentapetalae</taxon>
        <taxon>rosids</taxon>
        <taxon>fabids</taxon>
        <taxon>Malpighiales</taxon>
        <taxon>Euphorbiaceae</taxon>
        <taxon>Crotonoideae</taxon>
        <taxon>Manihoteae</taxon>
        <taxon>Manihot</taxon>
    </lineage>
</organism>
<evidence type="ECO:0000256" key="1">
    <source>
        <dbReference type="ARBA" id="ARBA00006974"/>
    </source>
</evidence>
<evidence type="ECO:0000313" key="2">
    <source>
        <dbReference type="EMBL" id="OAY47992.1"/>
    </source>
</evidence>
<dbReference type="STRING" id="3983.A0A2C9VSL0"/>
<reference evidence="3" key="1">
    <citation type="journal article" date="2016" name="Nat. Biotechnol.">
        <title>Sequencing wild and cultivated cassava and related species reveals extensive interspecific hybridization and genetic diversity.</title>
        <authorList>
            <person name="Bredeson J.V."/>
            <person name="Lyons J.B."/>
            <person name="Prochnik S.E."/>
            <person name="Wu G.A."/>
            <person name="Ha C.M."/>
            <person name="Edsinger-Gonzales E."/>
            <person name="Grimwood J."/>
            <person name="Schmutz J."/>
            <person name="Rabbi I.Y."/>
            <person name="Egesi C."/>
            <person name="Nauluvula P."/>
            <person name="Lebot V."/>
            <person name="Ndunguru J."/>
            <person name="Mkamilo G."/>
            <person name="Bart R.S."/>
            <person name="Setter T.L."/>
            <person name="Gleadow R.M."/>
            <person name="Kulakow P."/>
            <person name="Ferguson M.E."/>
            <person name="Rounsley S."/>
            <person name="Rokhsar D.S."/>
        </authorList>
    </citation>
    <scope>NUCLEOTIDE SEQUENCE [LARGE SCALE GENOMIC DNA]</scope>
    <source>
        <strain evidence="3">cv. AM560-2</strain>
    </source>
</reference>
<dbReference type="PANTHER" id="PTHR31374:SF199">
    <property type="entry name" value="SMALL AUXIN-UP RNA-RELATED"/>
    <property type="match status" value="1"/>
</dbReference>
<dbReference type="GO" id="GO:0009733">
    <property type="term" value="P:response to auxin"/>
    <property type="evidence" value="ECO:0007669"/>
    <property type="project" value="InterPro"/>
</dbReference>
<comment type="similarity">
    <text evidence="1">Belongs to the ARG7 family.</text>
</comment>
<evidence type="ECO:0000313" key="3">
    <source>
        <dbReference type="Proteomes" id="UP000091857"/>
    </source>
</evidence>
<dbReference type="InterPro" id="IPR003676">
    <property type="entry name" value="SAUR_fam"/>
</dbReference>
<proteinExistence type="inferred from homology"/>
<evidence type="ECO:0008006" key="4">
    <source>
        <dbReference type="Google" id="ProtNLM"/>
    </source>
</evidence>